<reference evidence="8 9" key="1">
    <citation type="submission" date="2017-10" db="EMBL/GenBank/DDBJ databases">
        <title>Nyctiphanis sp. nov., isolated from the stomach of the euphausiid Nyctiphanes simplex (Hansen, 1911) in the Gulf of California.</title>
        <authorList>
            <person name="Gomez-Gil B."/>
            <person name="Aguilar-Mendez M."/>
            <person name="Lopez-Cortes A."/>
            <person name="Gomez-Gutierrez J."/>
            <person name="Roque A."/>
            <person name="Lang E."/>
            <person name="Gonzalez-Castillo A."/>
        </authorList>
    </citation>
    <scope>NUCLEOTIDE SEQUENCE [LARGE SCALE GENOMIC DNA]</scope>
    <source>
        <strain evidence="8 9">CAIM 600</strain>
    </source>
</reference>
<evidence type="ECO:0000259" key="7">
    <source>
        <dbReference type="PROSITE" id="PS51186"/>
    </source>
</evidence>
<comment type="similarity">
    <text evidence="1 5 6">Belongs to the acetyltransferase family. RimI subfamily.</text>
</comment>
<dbReference type="InterPro" id="IPR050680">
    <property type="entry name" value="YpeA/RimI_acetyltransf"/>
</dbReference>
<comment type="catalytic activity">
    <reaction evidence="5 6">
        <text>N-terminal L-alanyl-[ribosomal protein bS18] + acetyl-CoA = N-terminal N(alpha)-acetyl-L-alanyl-[ribosomal protein bS18] + CoA + H(+)</text>
        <dbReference type="Rhea" id="RHEA:43756"/>
        <dbReference type="Rhea" id="RHEA-COMP:10676"/>
        <dbReference type="Rhea" id="RHEA-COMP:10677"/>
        <dbReference type="ChEBI" id="CHEBI:15378"/>
        <dbReference type="ChEBI" id="CHEBI:57287"/>
        <dbReference type="ChEBI" id="CHEBI:57288"/>
        <dbReference type="ChEBI" id="CHEBI:64718"/>
        <dbReference type="ChEBI" id="CHEBI:83683"/>
        <dbReference type="EC" id="2.3.1.266"/>
    </reaction>
</comment>
<evidence type="ECO:0000256" key="6">
    <source>
        <dbReference type="RuleBase" id="RU363094"/>
    </source>
</evidence>
<keyword evidence="4 5" id="KW-0012">Acyltransferase</keyword>
<dbReference type="HAMAP" id="MF_02210">
    <property type="entry name" value="RimI"/>
    <property type="match status" value="1"/>
</dbReference>
<sequence length="148" mass="16620">MKTEFLPLAPAMHRQLVSIEQRAHSHPWSESLLAKLDGKFACNVGIFVDGKLTGYFYAQCVSGEATLLNIVVDPNFQGQGLGKQLLSHFIHQMTAMKAEEAWLEVRESNTAAIALYESSGFNEIDRRVGYYPKDKGKEDALVMCYWFG</sequence>
<dbReference type="RefSeq" id="WP_129121751.1">
    <property type="nucleotide sequence ID" value="NZ_PEIB01000006.1"/>
</dbReference>
<dbReference type="Gene3D" id="3.40.630.30">
    <property type="match status" value="1"/>
</dbReference>
<dbReference type="PANTHER" id="PTHR43420">
    <property type="entry name" value="ACETYLTRANSFERASE"/>
    <property type="match status" value="1"/>
</dbReference>
<dbReference type="InterPro" id="IPR006464">
    <property type="entry name" value="AcTrfase_RimI/Ard1"/>
</dbReference>
<evidence type="ECO:0000256" key="3">
    <source>
        <dbReference type="ARBA" id="ARBA00022679"/>
    </source>
</evidence>
<comment type="caution">
    <text evidence="8">The sequence shown here is derived from an EMBL/GenBank/DDBJ whole genome shotgun (WGS) entry which is preliminary data.</text>
</comment>
<dbReference type="PROSITE" id="PS51186">
    <property type="entry name" value="GNAT"/>
    <property type="match status" value="1"/>
</dbReference>
<gene>
    <name evidence="5 8" type="primary">rimI</name>
    <name evidence="8" type="ORF">CS022_07430</name>
</gene>
<dbReference type="GO" id="GO:0005737">
    <property type="term" value="C:cytoplasm"/>
    <property type="evidence" value="ECO:0007669"/>
    <property type="project" value="UniProtKB-SubCell"/>
</dbReference>
<evidence type="ECO:0000313" key="8">
    <source>
        <dbReference type="EMBL" id="RXJ73819.1"/>
    </source>
</evidence>
<evidence type="ECO:0000313" key="9">
    <source>
        <dbReference type="Proteomes" id="UP000290287"/>
    </source>
</evidence>
<proteinExistence type="inferred from homology"/>
<keyword evidence="9" id="KW-1185">Reference proteome</keyword>
<dbReference type="AlphaFoldDB" id="A0A4Q0YXA2"/>
<dbReference type="PANTHER" id="PTHR43420:SF51">
    <property type="entry name" value="PEPTIDYL-LYSINE N-ACETYLTRANSFERASE YIAC"/>
    <property type="match status" value="1"/>
</dbReference>
<dbReference type="OrthoDB" id="9796919at2"/>
<protein>
    <recommendedName>
        <fullName evidence="5 6">[Ribosomal protein bS18]-alanine N-acetyltransferase</fullName>
        <ecNumber evidence="5 6">2.3.1.266</ecNumber>
    </recommendedName>
</protein>
<feature type="active site" description="Proton acceptor" evidence="5">
    <location>
        <position position="104"/>
    </location>
</feature>
<feature type="active site" description="Proton donor" evidence="5">
    <location>
        <position position="116"/>
    </location>
</feature>
<evidence type="ECO:0000256" key="2">
    <source>
        <dbReference type="ARBA" id="ARBA00022490"/>
    </source>
</evidence>
<organism evidence="8 9">
    <name type="scientific">Veronia nyctiphanis</name>
    <dbReference type="NCBI Taxonomy" id="1278244"/>
    <lineage>
        <taxon>Bacteria</taxon>
        <taxon>Pseudomonadati</taxon>
        <taxon>Pseudomonadota</taxon>
        <taxon>Gammaproteobacteria</taxon>
        <taxon>Vibrionales</taxon>
        <taxon>Vibrionaceae</taxon>
        <taxon>Veronia</taxon>
    </lineage>
</organism>
<feature type="domain" description="N-acetyltransferase" evidence="7">
    <location>
        <begin position="3"/>
        <end position="148"/>
    </location>
</feature>
<dbReference type="SUPFAM" id="SSF55729">
    <property type="entry name" value="Acyl-CoA N-acyltransferases (Nat)"/>
    <property type="match status" value="1"/>
</dbReference>
<keyword evidence="3 5" id="KW-0808">Transferase</keyword>
<dbReference type="EC" id="2.3.1.266" evidence="5 6"/>
<comment type="caution">
    <text evidence="5">Lacks conserved residue(s) required for the propagation of feature annotation.</text>
</comment>
<evidence type="ECO:0000256" key="5">
    <source>
        <dbReference type="HAMAP-Rule" id="MF_02210"/>
    </source>
</evidence>
<dbReference type="GO" id="GO:0008999">
    <property type="term" value="F:protein-N-terminal-alanine acetyltransferase activity"/>
    <property type="evidence" value="ECO:0007669"/>
    <property type="project" value="UniProtKB-UniRule"/>
</dbReference>
<dbReference type="Pfam" id="PF00583">
    <property type="entry name" value="Acetyltransf_1"/>
    <property type="match status" value="1"/>
</dbReference>
<dbReference type="InterPro" id="IPR000182">
    <property type="entry name" value="GNAT_dom"/>
</dbReference>
<dbReference type="NCBIfam" id="TIGR01575">
    <property type="entry name" value="rimI"/>
    <property type="match status" value="1"/>
</dbReference>
<dbReference type="InterPro" id="IPR016181">
    <property type="entry name" value="Acyl_CoA_acyltransferase"/>
</dbReference>
<dbReference type="CDD" id="cd04301">
    <property type="entry name" value="NAT_SF"/>
    <property type="match status" value="1"/>
</dbReference>
<evidence type="ECO:0000256" key="1">
    <source>
        <dbReference type="ARBA" id="ARBA00005395"/>
    </source>
</evidence>
<comment type="subcellular location">
    <subcellularLocation>
        <location evidence="5 6">Cytoplasm</location>
    </subcellularLocation>
</comment>
<dbReference type="InterPro" id="IPR043690">
    <property type="entry name" value="RimI"/>
</dbReference>
<accession>A0A4Q0YXA2</accession>
<dbReference type="EMBL" id="PEIB01000006">
    <property type="protein sequence ID" value="RXJ73819.1"/>
    <property type="molecule type" value="Genomic_DNA"/>
</dbReference>
<evidence type="ECO:0000256" key="4">
    <source>
        <dbReference type="ARBA" id="ARBA00023315"/>
    </source>
</evidence>
<dbReference type="Proteomes" id="UP000290287">
    <property type="component" value="Unassembled WGS sequence"/>
</dbReference>
<keyword evidence="2 5" id="KW-0963">Cytoplasm</keyword>
<comment type="function">
    <text evidence="5 6">Acetylates the N-terminal alanine of ribosomal protein bS18.</text>
</comment>
<name>A0A4Q0YXA2_9GAMM</name>
<feature type="binding site" evidence="5">
    <location>
        <position position="109"/>
    </location>
    <ligand>
        <name>acetyl-CoA</name>
        <dbReference type="ChEBI" id="CHEBI:57288"/>
    </ligand>
</feature>